<gene>
    <name evidence="10" type="ORF">GIS00_07855</name>
</gene>
<dbReference type="SUPFAM" id="SSF47203">
    <property type="entry name" value="Acyl-CoA dehydrogenase C-terminal domain-like"/>
    <property type="match status" value="1"/>
</dbReference>
<proteinExistence type="inferred from homology"/>
<evidence type="ECO:0000256" key="5">
    <source>
        <dbReference type="ARBA" id="ARBA00023002"/>
    </source>
</evidence>
<organism evidence="10 11">
    <name type="scientific">Nakamurella alba</name>
    <dbReference type="NCBI Taxonomy" id="2665158"/>
    <lineage>
        <taxon>Bacteria</taxon>
        <taxon>Bacillati</taxon>
        <taxon>Actinomycetota</taxon>
        <taxon>Actinomycetes</taxon>
        <taxon>Nakamurellales</taxon>
        <taxon>Nakamurellaceae</taxon>
        <taxon>Nakamurella</taxon>
    </lineage>
</organism>
<dbReference type="InterPro" id="IPR036250">
    <property type="entry name" value="AcylCo_DH-like_C"/>
</dbReference>
<dbReference type="PANTHER" id="PTHR43884">
    <property type="entry name" value="ACYL-COA DEHYDROGENASE"/>
    <property type="match status" value="1"/>
</dbReference>
<evidence type="ECO:0000256" key="6">
    <source>
        <dbReference type="RuleBase" id="RU362125"/>
    </source>
</evidence>
<dbReference type="Gene3D" id="2.40.110.10">
    <property type="entry name" value="Butyryl-CoA Dehydrogenase, subunit A, domain 2"/>
    <property type="match status" value="1"/>
</dbReference>
<dbReference type="AlphaFoldDB" id="A0A7K1FLT3"/>
<evidence type="ECO:0000259" key="8">
    <source>
        <dbReference type="Pfam" id="PF02770"/>
    </source>
</evidence>
<evidence type="ECO:0000256" key="2">
    <source>
        <dbReference type="ARBA" id="ARBA00009347"/>
    </source>
</evidence>
<keyword evidence="3 6" id="KW-0285">Flavoprotein</keyword>
<dbReference type="Gene3D" id="1.10.540.10">
    <property type="entry name" value="Acyl-CoA dehydrogenase/oxidase, N-terminal domain"/>
    <property type="match status" value="1"/>
</dbReference>
<dbReference type="InterPro" id="IPR006089">
    <property type="entry name" value="Acyl-CoA_DH_CS"/>
</dbReference>
<dbReference type="InterPro" id="IPR013786">
    <property type="entry name" value="AcylCoA_DH/ox_N"/>
</dbReference>
<dbReference type="InterPro" id="IPR009100">
    <property type="entry name" value="AcylCoA_DH/oxidase_NM_dom_sf"/>
</dbReference>
<dbReference type="Pfam" id="PF00441">
    <property type="entry name" value="Acyl-CoA_dh_1"/>
    <property type="match status" value="1"/>
</dbReference>
<comment type="cofactor">
    <cofactor evidence="1 6">
        <name>FAD</name>
        <dbReference type="ChEBI" id="CHEBI:57692"/>
    </cofactor>
</comment>
<dbReference type="PROSITE" id="PS00073">
    <property type="entry name" value="ACYL_COA_DH_2"/>
    <property type="match status" value="1"/>
</dbReference>
<evidence type="ECO:0000256" key="1">
    <source>
        <dbReference type="ARBA" id="ARBA00001974"/>
    </source>
</evidence>
<keyword evidence="4 6" id="KW-0274">FAD</keyword>
<comment type="similarity">
    <text evidence="2 6">Belongs to the acyl-CoA dehydrogenase family.</text>
</comment>
<feature type="domain" description="Acyl-CoA dehydrogenase/oxidase C-terminal" evidence="7">
    <location>
        <begin position="231"/>
        <end position="379"/>
    </location>
</feature>
<dbReference type="SUPFAM" id="SSF56645">
    <property type="entry name" value="Acyl-CoA dehydrogenase NM domain-like"/>
    <property type="match status" value="1"/>
</dbReference>
<name>A0A7K1FLT3_9ACTN</name>
<dbReference type="InterPro" id="IPR037069">
    <property type="entry name" value="AcylCoA_DH/ox_N_sf"/>
</dbReference>
<dbReference type="PANTHER" id="PTHR43884:SF12">
    <property type="entry name" value="ISOVALERYL-COA DEHYDROGENASE, MITOCHONDRIAL-RELATED"/>
    <property type="match status" value="1"/>
</dbReference>
<feature type="domain" description="Acyl-CoA oxidase/dehydrogenase middle" evidence="8">
    <location>
        <begin position="125"/>
        <end position="219"/>
    </location>
</feature>
<evidence type="ECO:0000259" key="9">
    <source>
        <dbReference type="Pfam" id="PF02771"/>
    </source>
</evidence>
<keyword evidence="5 6" id="KW-0560">Oxidoreductase</keyword>
<dbReference type="InterPro" id="IPR009075">
    <property type="entry name" value="AcylCo_DH/oxidase_C"/>
</dbReference>
<sequence length="381" mass="42125">MRSPRTIYGPEHEQFRAAFRSFLQREALPHRERWLADGIIDRDFWKKAAADGFVAFTAPERFGGLGIDDFRFNAVIDEEVAYLGAATDAFQLTNDIVGPYFWDLASPEQQERWLPGIVDGSTVPAIAMTEPGTGSDLRGIRSTATRTDGGWLVNGSKTFITSGIQADLIIVAAKVVDPEINGIGLFVVDATTPGFRRGRKLDKVGRQAQDTAELFFDDVLVPDADVLGEAGRGLPLLMGNLAQERLAMAVSAIADAEQALQDTLEYVSTRTAFGAPVGTFQANRFSMADMVTEVRIGRVYVDDCIERQSRKALPDAEAAGAKYWATELQWRVLDRCLQLHGGYGYMNEYDIARRWRDARVQRIYGGTSEIMQEIVGRSIGL</sequence>
<dbReference type="Proteomes" id="UP000460221">
    <property type="component" value="Unassembled WGS sequence"/>
</dbReference>
<evidence type="ECO:0000259" key="7">
    <source>
        <dbReference type="Pfam" id="PF00441"/>
    </source>
</evidence>
<dbReference type="FunFam" id="1.20.140.10:FF:000001">
    <property type="entry name" value="Acyl-CoA dehydrogenase"/>
    <property type="match status" value="1"/>
</dbReference>
<evidence type="ECO:0000256" key="4">
    <source>
        <dbReference type="ARBA" id="ARBA00022827"/>
    </source>
</evidence>
<evidence type="ECO:0000313" key="11">
    <source>
        <dbReference type="Proteomes" id="UP000460221"/>
    </source>
</evidence>
<evidence type="ECO:0000256" key="3">
    <source>
        <dbReference type="ARBA" id="ARBA00022630"/>
    </source>
</evidence>
<dbReference type="InterPro" id="IPR006091">
    <property type="entry name" value="Acyl-CoA_Oxase/DH_mid-dom"/>
</dbReference>
<dbReference type="GO" id="GO:0003995">
    <property type="term" value="F:acyl-CoA dehydrogenase activity"/>
    <property type="evidence" value="ECO:0007669"/>
    <property type="project" value="InterPro"/>
</dbReference>
<dbReference type="Pfam" id="PF02771">
    <property type="entry name" value="Acyl-CoA_dh_N"/>
    <property type="match status" value="1"/>
</dbReference>
<dbReference type="FunFam" id="2.40.110.10:FF:000002">
    <property type="entry name" value="Acyl-CoA dehydrogenase fadE12"/>
    <property type="match status" value="1"/>
</dbReference>
<comment type="caution">
    <text evidence="10">The sequence shown here is derived from an EMBL/GenBank/DDBJ whole genome shotgun (WGS) entry which is preliminary data.</text>
</comment>
<feature type="domain" description="Acyl-CoA dehydrogenase/oxidase N-terminal" evidence="9">
    <location>
        <begin position="10"/>
        <end position="120"/>
    </location>
</feature>
<accession>A0A7K1FLT3</accession>
<keyword evidence="11" id="KW-1185">Reference proteome</keyword>
<evidence type="ECO:0000313" key="10">
    <source>
        <dbReference type="EMBL" id="MTD13854.1"/>
    </source>
</evidence>
<dbReference type="InterPro" id="IPR046373">
    <property type="entry name" value="Acyl-CoA_Oxase/DH_mid-dom_sf"/>
</dbReference>
<dbReference type="Pfam" id="PF02770">
    <property type="entry name" value="Acyl-CoA_dh_M"/>
    <property type="match status" value="1"/>
</dbReference>
<reference evidence="10 11" key="1">
    <citation type="submission" date="2019-11" db="EMBL/GenBank/DDBJ databases">
        <authorList>
            <person name="Jiang L.-Q."/>
        </authorList>
    </citation>
    <scope>NUCLEOTIDE SEQUENCE [LARGE SCALE GENOMIC DNA]</scope>
    <source>
        <strain evidence="10 11">YIM 132087</strain>
    </source>
</reference>
<protein>
    <submittedName>
        <fullName evidence="10">Acyl-CoA dehydrogenase</fullName>
    </submittedName>
</protein>
<dbReference type="Gene3D" id="1.20.140.10">
    <property type="entry name" value="Butyryl-CoA Dehydrogenase, subunit A, domain 3"/>
    <property type="match status" value="1"/>
</dbReference>
<dbReference type="GO" id="GO:0050660">
    <property type="term" value="F:flavin adenine dinucleotide binding"/>
    <property type="evidence" value="ECO:0007669"/>
    <property type="project" value="InterPro"/>
</dbReference>
<dbReference type="EMBL" id="WLYK01000001">
    <property type="protein sequence ID" value="MTD13854.1"/>
    <property type="molecule type" value="Genomic_DNA"/>
</dbReference>